<feature type="transmembrane region" description="Helical" evidence="1">
    <location>
        <begin position="20"/>
        <end position="51"/>
    </location>
</feature>
<keyword evidence="1" id="KW-0472">Membrane</keyword>
<dbReference type="EMBL" id="JAKRVX010000001">
    <property type="protein sequence ID" value="MCL9815672.1"/>
    <property type="molecule type" value="Genomic_DNA"/>
</dbReference>
<proteinExistence type="predicted"/>
<gene>
    <name evidence="2" type="ORF">AArcSt2_01820</name>
</gene>
<sequence length="276" mass="29707">MIFSLQNSIVLLLGLGDSLSVPLVLAAIAVLTGIGLILYGVQHSLIAFALLRMRPTDGFSISDDDDRVCIEGSVTAIDEPLPTPFTDEEAVVVAYEVSERRQQGKQRTWQTISEGSAGVPFAVETGGVAVRVDPHQARFSLKQRFETDILSGKTPPERIQRFIATNDDVDRQNSRFSLGPLSLPTGRAQRFTQKHVEPGEIVTVIGEPTPYPGADVGQAKVQIEGGSPFIVSDASIRRTALREFGLSLVPIMIGLLLFAIVWVGGGGLALRSVLGF</sequence>
<dbReference type="RefSeq" id="WP_250582539.1">
    <property type="nucleotide sequence ID" value="NZ_JAKRVX010000001.1"/>
</dbReference>
<reference evidence="2" key="1">
    <citation type="journal article" date="2022" name="Syst. Appl. Microbiol.">
        <title>Natronocalculus amylovorans gen. nov., sp. nov., and Natranaeroarchaeum aerophilus sp. nov., dominant culturable amylolytic natronoarchaea from hypersaline soda lakes in southwestern Siberia.</title>
        <authorList>
            <person name="Sorokin D.Y."/>
            <person name="Elcheninov A.G."/>
            <person name="Khizhniak T.V."/>
            <person name="Koenen M."/>
            <person name="Bale N.J."/>
            <person name="Damste J.S.S."/>
            <person name="Kublanov I.V."/>
        </authorList>
    </citation>
    <scope>NUCLEOTIDE SEQUENCE</scope>
    <source>
        <strain evidence="2">AArc-St2</strain>
    </source>
</reference>
<name>A0AAE3FU68_9EURY</name>
<keyword evidence="3" id="KW-1185">Reference proteome</keyword>
<comment type="caution">
    <text evidence="2">The sequence shown here is derived from an EMBL/GenBank/DDBJ whole genome shotgun (WGS) entry which is preliminary data.</text>
</comment>
<organism evidence="2 3">
    <name type="scientific">Natronocalculus amylovorans</name>
    <dbReference type="NCBI Taxonomy" id="2917812"/>
    <lineage>
        <taxon>Archaea</taxon>
        <taxon>Methanobacteriati</taxon>
        <taxon>Methanobacteriota</taxon>
        <taxon>Stenosarchaea group</taxon>
        <taxon>Halobacteria</taxon>
        <taxon>Halobacteriales</taxon>
        <taxon>Haloferacaceae</taxon>
        <taxon>Natronocalculus</taxon>
    </lineage>
</organism>
<reference evidence="2" key="2">
    <citation type="submission" date="2022-02" db="EMBL/GenBank/DDBJ databases">
        <authorList>
            <person name="Elcheninov A.G."/>
            <person name="Sorokin D.Y."/>
            <person name="Kublanov I.V."/>
        </authorList>
    </citation>
    <scope>NUCLEOTIDE SEQUENCE</scope>
    <source>
        <strain evidence="2">AArc-St2</strain>
    </source>
</reference>
<feature type="transmembrane region" description="Helical" evidence="1">
    <location>
        <begin position="244"/>
        <end position="270"/>
    </location>
</feature>
<dbReference type="Proteomes" id="UP001203207">
    <property type="component" value="Unassembled WGS sequence"/>
</dbReference>
<evidence type="ECO:0000313" key="2">
    <source>
        <dbReference type="EMBL" id="MCL9815672.1"/>
    </source>
</evidence>
<keyword evidence="1" id="KW-1133">Transmembrane helix</keyword>
<evidence type="ECO:0000256" key="1">
    <source>
        <dbReference type="SAM" id="Phobius"/>
    </source>
</evidence>
<evidence type="ECO:0000313" key="3">
    <source>
        <dbReference type="Proteomes" id="UP001203207"/>
    </source>
</evidence>
<accession>A0AAE3FU68</accession>
<keyword evidence="1" id="KW-0812">Transmembrane</keyword>
<dbReference type="AlphaFoldDB" id="A0AAE3FU68"/>
<protein>
    <submittedName>
        <fullName evidence="2">E3 ubiquitin ligase family protein</fullName>
    </submittedName>
</protein>